<dbReference type="InterPro" id="IPR020846">
    <property type="entry name" value="MFS_dom"/>
</dbReference>
<dbReference type="STRING" id="1206466.K0KY74"/>
<feature type="compositionally biased region" description="Basic and acidic residues" evidence="5">
    <location>
        <begin position="40"/>
        <end position="55"/>
    </location>
</feature>
<keyword evidence="9" id="KW-1185">Reference proteome</keyword>
<evidence type="ECO:0000256" key="1">
    <source>
        <dbReference type="ARBA" id="ARBA00004141"/>
    </source>
</evidence>
<dbReference type="InParanoid" id="K0KY74"/>
<evidence type="ECO:0000313" key="8">
    <source>
        <dbReference type="EMBL" id="CCH46404.1"/>
    </source>
</evidence>
<evidence type="ECO:0000256" key="3">
    <source>
        <dbReference type="ARBA" id="ARBA00022989"/>
    </source>
</evidence>
<evidence type="ECO:0000256" key="2">
    <source>
        <dbReference type="ARBA" id="ARBA00022692"/>
    </source>
</evidence>
<keyword evidence="3 6" id="KW-1133">Transmembrane helix</keyword>
<feature type="transmembrane region" description="Helical" evidence="6">
    <location>
        <begin position="454"/>
        <end position="475"/>
    </location>
</feature>
<sequence length="519" mass="57547">MSTQIQPSGYEADTFNEPDLEAQSSDTLHGPQNEECDQETESRESNAVDEKKDIDPNEVMFEVNDPDNTNSNMSLVKKWSVVAVLCFATAIITMLSSVWSYSEPSISHKYHVGRVVGTLGITLIMVGLGIGPMLLSPLSERYGRKPMYILGLILSCAFQFLTAFADNLGGILFGRFMSGFFGSVFVSVVNGTFTDIFNKSEIAPAIAIFGVSPFVGPSIGPLFSAGINKYLNWRWPFYIMLMLHGVSLILVILFVPETYEPVLLLKKARKLRKETGNDSLRCALEKEDHGSLWMTILKAPKRPFLLLLRDPMILILCIYTGLVLAIIYLFFVAFPYIFKTVFKFDNISQGLSFLGLLIGLSIGACAAPSFQNHYNRIEAKGKAEPEDRLYALILASFLLPIGMFIIAWTSFSYLHWIGPIIGSTVYGVGCSLAFTGVIGYIADAYKLYSASAMACNSLVRSFMAGGFPLFALQMYEKLGVNWASSLLAFLLVVMIPFPLLFFKYGKSIRAKSPYAWNVE</sequence>
<feature type="transmembrane region" description="Helical" evidence="6">
    <location>
        <begin position="235"/>
        <end position="255"/>
    </location>
</feature>
<feature type="transmembrane region" description="Helical" evidence="6">
    <location>
        <begin position="79"/>
        <end position="99"/>
    </location>
</feature>
<accession>K0KY74</accession>
<dbReference type="eggNOG" id="KOG0255">
    <property type="taxonomic scope" value="Eukaryota"/>
</dbReference>
<feature type="transmembrane region" description="Helical" evidence="6">
    <location>
        <begin position="481"/>
        <end position="502"/>
    </location>
</feature>
<dbReference type="FunFam" id="1.20.1250.20:FF:000082">
    <property type="entry name" value="MFS multidrug transporter, putative"/>
    <property type="match status" value="1"/>
</dbReference>
<evidence type="ECO:0000256" key="4">
    <source>
        <dbReference type="ARBA" id="ARBA00023136"/>
    </source>
</evidence>
<dbReference type="InterPro" id="IPR005829">
    <property type="entry name" value="Sugar_transporter_CS"/>
</dbReference>
<reference evidence="8 9" key="1">
    <citation type="journal article" date="2012" name="Eukaryot. Cell">
        <title>Draft genome sequence of Wickerhamomyces ciferrii NRRL Y-1031 F-60-10.</title>
        <authorList>
            <person name="Schneider J."/>
            <person name="Andrea H."/>
            <person name="Blom J."/>
            <person name="Jaenicke S."/>
            <person name="Ruckert C."/>
            <person name="Schorsch C."/>
            <person name="Szczepanowski R."/>
            <person name="Farwick M."/>
            <person name="Goesmann A."/>
            <person name="Puhler A."/>
            <person name="Schaffer S."/>
            <person name="Tauch A."/>
            <person name="Kohler T."/>
            <person name="Brinkrolf K."/>
        </authorList>
    </citation>
    <scope>NUCLEOTIDE SEQUENCE [LARGE SCALE GENOMIC DNA]</scope>
    <source>
        <strain evidence="9">ATCC 14091 / BCRC 22168 / CBS 111 / JCM 3599 / NBRC 0793 / NRRL Y-1031 F-60-10</strain>
    </source>
</reference>
<evidence type="ECO:0000256" key="6">
    <source>
        <dbReference type="SAM" id="Phobius"/>
    </source>
</evidence>
<dbReference type="EMBL" id="CAIF01000244">
    <property type="protein sequence ID" value="CCH46404.1"/>
    <property type="molecule type" value="Genomic_DNA"/>
</dbReference>
<dbReference type="Pfam" id="PF07690">
    <property type="entry name" value="MFS_1"/>
    <property type="match status" value="1"/>
</dbReference>
<dbReference type="AlphaFoldDB" id="K0KY74"/>
<dbReference type="GO" id="GO:0042908">
    <property type="term" value="P:xenobiotic transport"/>
    <property type="evidence" value="ECO:0007669"/>
    <property type="project" value="UniProtKB-ARBA"/>
</dbReference>
<dbReference type="SUPFAM" id="SSF103473">
    <property type="entry name" value="MFS general substrate transporter"/>
    <property type="match status" value="1"/>
</dbReference>
<keyword evidence="2 6" id="KW-0812">Transmembrane</keyword>
<dbReference type="PANTHER" id="PTHR23502">
    <property type="entry name" value="MAJOR FACILITATOR SUPERFAMILY"/>
    <property type="match status" value="1"/>
</dbReference>
<comment type="subcellular location">
    <subcellularLocation>
        <location evidence="1">Membrane</location>
        <topology evidence="1">Multi-pass membrane protein</topology>
    </subcellularLocation>
</comment>
<dbReference type="Gene3D" id="1.20.1250.20">
    <property type="entry name" value="MFS general substrate transporter like domains"/>
    <property type="match status" value="1"/>
</dbReference>
<feature type="transmembrane region" description="Helical" evidence="6">
    <location>
        <begin position="171"/>
        <end position="190"/>
    </location>
</feature>
<name>K0KY74_WICCF</name>
<dbReference type="Proteomes" id="UP000009328">
    <property type="component" value="Unassembled WGS sequence"/>
</dbReference>
<dbReference type="GO" id="GO:0140115">
    <property type="term" value="P:export across plasma membrane"/>
    <property type="evidence" value="ECO:0007669"/>
    <property type="project" value="UniProtKB-ARBA"/>
</dbReference>
<feature type="transmembrane region" description="Helical" evidence="6">
    <location>
        <begin position="202"/>
        <end position="223"/>
    </location>
</feature>
<feature type="transmembrane region" description="Helical" evidence="6">
    <location>
        <begin position="389"/>
        <end position="411"/>
    </location>
</feature>
<feature type="domain" description="Major facilitator superfamily (MFS) profile" evidence="7">
    <location>
        <begin position="81"/>
        <end position="506"/>
    </location>
</feature>
<gene>
    <name evidence="8" type="ORF">BN7_5997</name>
</gene>
<organism evidence="8 9">
    <name type="scientific">Wickerhamomyces ciferrii (strain ATCC 14091 / BCRC 22168 / CBS 111 / JCM 3599 / NBRC 0793 / NRRL Y-1031 F-60-10)</name>
    <name type="common">Yeast</name>
    <name type="synonym">Pichia ciferrii</name>
    <dbReference type="NCBI Taxonomy" id="1206466"/>
    <lineage>
        <taxon>Eukaryota</taxon>
        <taxon>Fungi</taxon>
        <taxon>Dikarya</taxon>
        <taxon>Ascomycota</taxon>
        <taxon>Saccharomycotina</taxon>
        <taxon>Saccharomycetes</taxon>
        <taxon>Phaffomycetales</taxon>
        <taxon>Wickerhamomycetaceae</taxon>
        <taxon>Wickerhamomyces</taxon>
    </lineage>
</organism>
<evidence type="ECO:0000259" key="7">
    <source>
        <dbReference type="PROSITE" id="PS50850"/>
    </source>
</evidence>
<dbReference type="CDD" id="cd17323">
    <property type="entry name" value="MFS_Tpo1_MDR_like"/>
    <property type="match status" value="1"/>
</dbReference>
<keyword evidence="4 6" id="KW-0472">Membrane</keyword>
<dbReference type="PROSITE" id="PS00216">
    <property type="entry name" value="SUGAR_TRANSPORT_1"/>
    <property type="match status" value="1"/>
</dbReference>
<evidence type="ECO:0000256" key="5">
    <source>
        <dbReference type="SAM" id="MobiDB-lite"/>
    </source>
</evidence>
<dbReference type="HOGENOM" id="CLU_008455_11_5_1"/>
<comment type="caution">
    <text evidence="8">The sequence shown here is derived from an EMBL/GenBank/DDBJ whole genome shotgun (WGS) entry which is preliminary data.</text>
</comment>
<dbReference type="PANTHER" id="PTHR23502:SF7">
    <property type="entry name" value="DRUG_PROTON ANTIPORTER YHK8-RELATED"/>
    <property type="match status" value="1"/>
</dbReference>
<dbReference type="GO" id="GO:0005886">
    <property type="term" value="C:plasma membrane"/>
    <property type="evidence" value="ECO:0007669"/>
    <property type="project" value="TreeGrafter"/>
</dbReference>
<dbReference type="PROSITE" id="PS50850">
    <property type="entry name" value="MFS"/>
    <property type="match status" value="1"/>
</dbReference>
<feature type="transmembrane region" description="Helical" evidence="6">
    <location>
        <begin position="350"/>
        <end position="368"/>
    </location>
</feature>
<dbReference type="InterPro" id="IPR036259">
    <property type="entry name" value="MFS_trans_sf"/>
</dbReference>
<evidence type="ECO:0000313" key="9">
    <source>
        <dbReference type="Proteomes" id="UP000009328"/>
    </source>
</evidence>
<feature type="transmembrane region" description="Helical" evidence="6">
    <location>
        <begin position="147"/>
        <end position="165"/>
    </location>
</feature>
<feature type="region of interest" description="Disordered" evidence="5">
    <location>
        <begin position="1"/>
        <end position="56"/>
    </location>
</feature>
<dbReference type="GO" id="GO:0022857">
    <property type="term" value="F:transmembrane transporter activity"/>
    <property type="evidence" value="ECO:0007669"/>
    <property type="project" value="InterPro"/>
</dbReference>
<feature type="transmembrane region" description="Helical" evidence="6">
    <location>
        <begin position="417"/>
        <end position="442"/>
    </location>
</feature>
<proteinExistence type="predicted"/>
<feature type="transmembrane region" description="Helical" evidence="6">
    <location>
        <begin position="312"/>
        <end position="338"/>
    </location>
</feature>
<dbReference type="InterPro" id="IPR011701">
    <property type="entry name" value="MFS"/>
</dbReference>
<feature type="transmembrane region" description="Helical" evidence="6">
    <location>
        <begin position="111"/>
        <end position="135"/>
    </location>
</feature>
<protein>
    <submittedName>
        <fullName evidence="8">Polyamine transporter 3</fullName>
    </submittedName>
</protein>